<evidence type="ECO:0008006" key="3">
    <source>
        <dbReference type="Google" id="ProtNLM"/>
    </source>
</evidence>
<dbReference type="InterPro" id="IPR013424">
    <property type="entry name" value="Ice-binding_C"/>
</dbReference>
<evidence type="ECO:0000313" key="2">
    <source>
        <dbReference type="Proteomes" id="UP000316426"/>
    </source>
</evidence>
<evidence type="ECO:0000313" key="1">
    <source>
        <dbReference type="EMBL" id="QDV74000.1"/>
    </source>
</evidence>
<dbReference type="EMBL" id="CP036349">
    <property type="protein sequence ID" value="QDV74000.1"/>
    <property type="molecule type" value="Genomic_DNA"/>
</dbReference>
<sequence length="390" mass="40933">MTAAALLAAPTASLAEIASPLITDLNGVFGGSNIGVDTTARLDLNNIAVYTMNGSGNSGAGFGVSLSNGENGIDSSAAGGNTDIPNPNPVNSAIASVNGGGRLQNGNVIRFSAWFQQDPNDPIVKEPSVEPVLKLELWKEYGSQFGDFDAGRKATAGYGDRLWDTDINAPDPFWAGFGQSEAARIDLNNNGSIPNNNGDPYTVSLPPTTGPDWVLVETTLLIDDLPDDQPGFGWQIGDEQFFVDSIEEVRGTMFVGDYAGNDLTAGGSFFVDNVLFEVFADEASLLATPNPNPMPKSQDFVPGDYNDDGVANAADYTVWRDAFGNAEGSLPNDINGGVIGQPQYDTWADFYGDSTPDPFAASSSVAIPEPTSVALVGLLLACGASQARRR</sequence>
<dbReference type="KEGG" id="bmei:Spa11_21990"/>
<accession>A0A518K886</accession>
<dbReference type="Proteomes" id="UP000316426">
    <property type="component" value="Chromosome"/>
</dbReference>
<dbReference type="AlphaFoldDB" id="A0A518K886"/>
<organism evidence="1 2">
    <name type="scientific">Botrimarina mediterranea</name>
    <dbReference type="NCBI Taxonomy" id="2528022"/>
    <lineage>
        <taxon>Bacteria</taxon>
        <taxon>Pseudomonadati</taxon>
        <taxon>Planctomycetota</taxon>
        <taxon>Planctomycetia</taxon>
        <taxon>Pirellulales</taxon>
        <taxon>Lacipirellulaceae</taxon>
        <taxon>Botrimarina</taxon>
    </lineage>
</organism>
<name>A0A518K886_9BACT</name>
<protein>
    <recommendedName>
        <fullName evidence="3">PEP-CTERM protein-sorting domain-containing protein</fullName>
    </recommendedName>
</protein>
<gene>
    <name evidence="1" type="ORF">Spa11_21990</name>
</gene>
<proteinExistence type="predicted"/>
<dbReference type="NCBIfam" id="TIGR02595">
    <property type="entry name" value="PEP_CTERM"/>
    <property type="match status" value="1"/>
</dbReference>
<reference evidence="1 2" key="1">
    <citation type="submission" date="2019-02" db="EMBL/GenBank/DDBJ databases">
        <title>Deep-cultivation of Planctomycetes and their phenomic and genomic characterization uncovers novel biology.</title>
        <authorList>
            <person name="Wiegand S."/>
            <person name="Jogler M."/>
            <person name="Boedeker C."/>
            <person name="Pinto D."/>
            <person name="Vollmers J."/>
            <person name="Rivas-Marin E."/>
            <person name="Kohn T."/>
            <person name="Peeters S.H."/>
            <person name="Heuer A."/>
            <person name="Rast P."/>
            <person name="Oberbeckmann S."/>
            <person name="Bunk B."/>
            <person name="Jeske O."/>
            <person name="Meyerdierks A."/>
            <person name="Storesund J.E."/>
            <person name="Kallscheuer N."/>
            <person name="Luecker S."/>
            <person name="Lage O.M."/>
            <person name="Pohl T."/>
            <person name="Merkel B.J."/>
            <person name="Hornburger P."/>
            <person name="Mueller R.-W."/>
            <person name="Bruemmer F."/>
            <person name="Labrenz M."/>
            <person name="Spormann A.M."/>
            <person name="Op den Camp H."/>
            <person name="Overmann J."/>
            <person name="Amann R."/>
            <person name="Jetten M.S.M."/>
            <person name="Mascher T."/>
            <person name="Medema M.H."/>
            <person name="Devos D.P."/>
            <person name="Kaster A.-K."/>
            <person name="Ovreas L."/>
            <person name="Rohde M."/>
            <person name="Galperin M.Y."/>
            <person name="Jogler C."/>
        </authorList>
    </citation>
    <scope>NUCLEOTIDE SEQUENCE [LARGE SCALE GENOMIC DNA]</scope>
    <source>
        <strain evidence="1 2">Spa11</strain>
    </source>
</reference>
<keyword evidence="2" id="KW-1185">Reference proteome</keyword>